<dbReference type="Proteomes" id="UP000541810">
    <property type="component" value="Unassembled WGS sequence"/>
</dbReference>
<dbReference type="RefSeq" id="WP_184678263.1">
    <property type="nucleotide sequence ID" value="NZ_JACHGY010000001.1"/>
</dbReference>
<organism evidence="1 2">
    <name type="scientific">Algisphaera agarilytica</name>
    <dbReference type="NCBI Taxonomy" id="1385975"/>
    <lineage>
        <taxon>Bacteria</taxon>
        <taxon>Pseudomonadati</taxon>
        <taxon>Planctomycetota</taxon>
        <taxon>Phycisphaerae</taxon>
        <taxon>Phycisphaerales</taxon>
        <taxon>Phycisphaeraceae</taxon>
        <taxon>Algisphaera</taxon>
    </lineage>
</organism>
<keyword evidence="2" id="KW-1185">Reference proteome</keyword>
<proteinExistence type="predicted"/>
<accession>A0A7X0H7Z1</accession>
<evidence type="ECO:0000313" key="1">
    <source>
        <dbReference type="EMBL" id="MBB6430768.1"/>
    </source>
</evidence>
<sequence length="89" mass="10235">MPEFTPIPPDDAPFLDEGNENQLVLVKKGHRYVFECGPGQEHELLQRLQLLVADPNNDLNWFDAAVLSHQMGQRMSDQLTKLYRSRRSA</sequence>
<protein>
    <submittedName>
        <fullName evidence="1">Uncharacterized protein</fullName>
    </submittedName>
</protein>
<comment type="caution">
    <text evidence="1">The sequence shown here is derived from an EMBL/GenBank/DDBJ whole genome shotgun (WGS) entry which is preliminary data.</text>
</comment>
<evidence type="ECO:0000313" key="2">
    <source>
        <dbReference type="Proteomes" id="UP000541810"/>
    </source>
</evidence>
<reference evidence="1 2" key="1">
    <citation type="submission" date="2020-08" db="EMBL/GenBank/DDBJ databases">
        <title>Genomic Encyclopedia of Type Strains, Phase IV (KMG-IV): sequencing the most valuable type-strain genomes for metagenomic binning, comparative biology and taxonomic classification.</title>
        <authorList>
            <person name="Goeker M."/>
        </authorList>
    </citation>
    <scope>NUCLEOTIDE SEQUENCE [LARGE SCALE GENOMIC DNA]</scope>
    <source>
        <strain evidence="1 2">DSM 103725</strain>
    </source>
</reference>
<dbReference type="AlphaFoldDB" id="A0A7X0H7Z1"/>
<name>A0A7X0H7Z1_9BACT</name>
<dbReference type="EMBL" id="JACHGY010000001">
    <property type="protein sequence ID" value="MBB6430768.1"/>
    <property type="molecule type" value="Genomic_DNA"/>
</dbReference>
<gene>
    <name evidence="1" type="ORF">HNQ40_002574</name>
</gene>